<dbReference type="Pfam" id="PF21792">
    <property type="entry name" value="DAB2_SBM"/>
    <property type="match status" value="1"/>
</dbReference>
<evidence type="ECO:0000256" key="2">
    <source>
        <dbReference type="ARBA" id="ARBA00022473"/>
    </source>
</evidence>
<dbReference type="CDD" id="cd01215">
    <property type="entry name" value="PTB_Dab"/>
    <property type="match status" value="1"/>
</dbReference>
<dbReference type="AlphaFoldDB" id="A0A9Q0Y0W9"/>
<dbReference type="PROSITE" id="PS01179">
    <property type="entry name" value="PID"/>
    <property type="match status" value="1"/>
</dbReference>
<feature type="compositionally biased region" description="Basic and acidic residues" evidence="6">
    <location>
        <begin position="640"/>
        <end position="653"/>
    </location>
</feature>
<feature type="domain" description="PID" evidence="7">
    <location>
        <begin position="48"/>
        <end position="199"/>
    </location>
</feature>
<keyword evidence="5" id="KW-0221">Differentiation</keyword>
<feature type="region of interest" description="Disordered" evidence="6">
    <location>
        <begin position="1"/>
        <end position="41"/>
    </location>
</feature>
<feature type="region of interest" description="Disordered" evidence="6">
    <location>
        <begin position="179"/>
        <end position="207"/>
    </location>
</feature>
<feature type="compositionally biased region" description="Low complexity" evidence="6">
    <location>
        <begin position="600"/>
        <end position="610"/>
    </location>
</feature>
<keyword evidence="2" id="KW-0217">Developmental protein</keyword>
<evidence type="ECO:0000256" key="1">
    <source>
        <dbReference type="ARBA" id="ARBA00004496"/>
    </source>
</evidence>
<gene>
    <name evidence="8" type="ORF">JRQ81_012975</name>
</gene>
<feature type="region of interest" description="Disordered" evidence="6">
    <location>
        <begin position="532"/>
        <end position="733"/>
    </location>
</feature>
<protein>
    <recommendedName>
        <fullName evidence="7">PID domain-containing protein</fullName>
    </recommendedName>
</protein>
<dbReference type="Proteomes" id="UP001142489">
    <property type="component" value="Unassembled WGS sequence"/>
</dbReference>
<dbReference type="InterPro" id="IPR011993">
    <property type="entry name" value="PH-like_dom_sf"/>
</dbReference>
<dbReference type="OrthoDB" id="10069833at2759"/>
<dbReference type="Gene3D" id="2.30.29.30">
    <property type="entry name" value="Pleckstrin-homology domain (PH domain)/Phosphotyrosine-binding domain (PTB)"/>
    <property type="match status" value="1"/>
</dbReference>
<proteinExistence type="predicted"/>
<dbReference type="GO" id="GO:0090090">
    <property type="term" value="P:negative regulation of canonical Wnt signaling pathway"/>
    <property type="evidence" value="ECO:0007669"/>
    <property type="project" value="TreeGrafter"/>
</dbReference>
<keyword evidence="3" id="KW-0963">Cytoplasm</keyword>
<keyword evidence="9" id="KW-1185">Reference proteome</keyword>
<dbReference type="GO" id="GO:0045807">
    <property type="term" value="P:positive regulation of endocytosis"/>
    <property type="evidence" value="ECO:0007669"/>
    <property type="project" value="TreeGrafter"/>
</dbReference>
<feature type="compositionally biased region" description="Polar residues" evidence="6">
    <location>
        <begin position="706"/>
        <end position="720"/>
    </location>
</feature>
<dbReference type="InterPro" id="IPR048561">
    <property type="entry name" value="Dab_PTB"/>
</dbReference>
<evidence type="ECO:0000313" key="8">
    <source>
        <dbReference type="EMBL" id="KAJ7335034.1"/>
    </source>
</evidence>
<comment type="subcellular location">
    <subcellularLocation>
        <location evidence="1">Cytoplasm</location>
    </subcellularLocation>
</comment>
<evidence type="ECO:0000256" key="3">
    <source>
        <dbReference type="ARBA" id="ARBA00022490"/>
    </source>
</evidence>
<name>A0A9Q0Y0W9_9SAUR</name>
<dbReference type="InterPro" id="IPR006020">
    <property type="entry name" value="PTB/PI_dom"/>
</dbReference>
<dbReference type="GO" id="GO:0006898">
    <property type="term" value="P:receptor-mediated endocytosis"/>
    <property type="evidence" value="ECO:0007669"/>
    <property type="project" value="TreeGrafter"/>
</dbReference>
<feature type="compositionally biased region" description="Polar residues" evidence="6">
    <location>
        <begin position="409"/>
        <end position="418"/>
    </location>
</feature>
<feature type="compositionally biased region" description="Pro residues" evidence="6">
    <location>
        <begin position="611"/>
        <end position="620"/>
    </location>
</feature>
<dbReference type="SMART" id="SM00462">
    <property type="entry name" value="PTB"/>
    <property type="match status" value="1"/>
</dbReference>
<feature type="region of interest" description="Disordered" evidence="6">
    <location>
        <begin position="286"/>
        <end position="448"/>
    </location>
</feature>
<keyword evidence="4" id="KW-0597">Phosphoprotein</keyword>
<dbReference type="PANTHER" id="PTHR47695">
    <property type="entry name" value="PID DOMAIN-CONTAINING PROTEIN"/>
    <property type="match status" value="1"/>
</dbReference>
<dbReference type="PANTHER" id="PTHR47695:SF5">
    <property type="entry name" value="DISABLED HOMOLOG 2"/>
    <property type="match status" value="1"/>
</dbReference>
<dbReference type="GO" id="GO:0005737">
    <property type="term" value="C:cytoplasm"/>
    <property type="evidence" value="ECO:0007669"/>
    <property type="project" value="UniProtKB-SubCell"/>
</dbReference>
<dbReference type="InterPro" id="IPR048559">
    <property type="entry name" value="DAB1/2_SBM"/>
</dbReference>
<evidence type="ECO:0000256" key="5">
    <source>
        <dbReference type="ARBA" id="ARBA00022782"/>
    </source>
</evidence>
<evidence type="ECO:0000256" key="4">
    <source>
        <dbReference type="ARBA" id="ARBA00022553"/>
    </source>
</evidence>
<evidence type="ECO:0000313" key="9">
    <source>
        <dbReference type="Proteomes" id="UP001142489"/>
    </source>
</evidence>
<dbReference type="GO" id="GO:0005905">
    <property type="term" value="C:clathrin-coated pit"/>
    <property type="evidence" value="ECO:0007669"/>
    <property type="project" value="TreeGrafter"/>
</dbReference>
<feature type="compositionally biased region" description="Polar residues" evidence="6">
    <location>
        <begin position="1"/>
        <end position="25"/>
    </location>
</feature>
<dbReference type="SUPFAM" id="SSF50729">
    <property type="entry name" value="PH domain-like"/>
    <property type="match status" value="1"/>
</dbReference>
<evidence type="ECO:0000256" key="6">
    <source>
        <dbReference type="SAM" id="MobiDB-lite"/>
    </source>
</evidence>
<comment type="caution">
    <text evidence="8">The sequence shown here is derived from an EMBL/GenBank/DDBJ whole genome shotgun (WGS) entry which is preliminary data.</text>
</comment>
<evidence type="ECO:0000259" key="7">
    <source>
        <dbReference type="PROSITE" id="PS01179"/>
    </source>
</evidence>
<feature type="compositionally biased region" description="Polar residues" evidence="6">
    <location>
        <begin position="585"/>
        <end position="599"/>
    </location>
</feature>
<dbReference type="GO" id="GO:0038024">
    <property type="term" value="F:cargo receptor activity"/>
    <property type="evidence" value="ECO:0007669"/>
    <property type="project" value="TreeGrafter"/>
</dbReference>
<feature type="compositionally biased region" description="Basic and acidic residues" evidence="6">
    <location>
        <begin position="179"/>
        <end position="191"/>
    </location>
</feature>
<dbReference type="GO" id="GO:0010718">
    <property type="term" value="P:positive regulation of epithelial to mesenchymal transition"/>
    <property type="evidence" value="ECO:0007669"/>
    <property type="project" value="TreeGrafter"/>
</dbReference>
<dbReference type="EMBL" id="JAPFRF010000004">
    <property type="protein sequence ID" value="KAJ7335034.1"/>
    <property type="molecule type" value="Genomic_DNA"/>
</dbReference>
<organism evidence="8 9">
    <name type="scientific">Phrynocephalus forsythii</name>
    <dbReference type="NCBI Taxonomy" id="171643"/>
    <lineage>
        <taxon>Eukaryota</taxon>
        <taxon>Metazoa</taxon>
        <taxon>Chordata</taxon>
        <taxon>Craniata</taxon>
        <taxon>Vertebrata</taxon>
        <taxon>Euteleostomi</taxon>
        <taxon>Lepidosauria</taxon>
        <taxon>Squamata</taxon>
        <taxon>Bifurcata</taxon>
        <taxon>Unidentata</taxon>
        <taxon>Episquamata</taxon>
        <taxon>Toxicofera</taxon>
        <taxon>Iguania</taxon>
        <taxon>Acrodonta</taxon>
        <taxon>Agamidae</taxon>
        <taxon>Agaminae</taxon>
        <taxon>Phrynocephalus</taxon>
    </lineage>
</organism>
<feature type="compositionally biased region" description="Polar residues" evidence="6">
    <location>
        <begin position="192"/>
        <end position="203"/>
    </location>
</feature>
<sequence>MSSEAEAISVNNSPAQQLQTPLKPQSSKKEKKKGSEKTEESLLARFQGDGVRYKAKLIGIDDVPEARGDKMSQDSMMKLKGMAVAARSQGQHKQKIWVNISLAGIKIIDEKTGVIEHEHPVNKISFIARDVTDNRAFGYVCGGEGQHQFFAIKTAQQAEALVVDLKDLFQVIYNMKRKEEDDKKKNEEASKTENGSNEATSDQAGRIKLGVDQMDLFGDMSTPPDMNSPSEEDKEVLLVDLNSEIEVPPTSLKGEELFLNDITPSLPLPKPQPSFLPEGAFSANLSFFPTPNPDPFRDDPFAQRNPLARPSLDSSLQTSPPKMGGRGLNGDADYFGEQFDQISNRTGKQDLPASRWPPEAKPEPVAAKTPNGIPEREQNGFPAQSPLHVFVEGSSKGVPLQNGLRLDSESGTPLTAQDSSITISPPPQSSKPGRGRRTPKNAANDLFGSDLFAPGLPATSPLTTVCQPASVQTSSLELFNSSVPTAASITVLGGGLPTATSPTPAWGPQTSAFSHQPSGFSGSVLGARPASFPPPLSFGAPSQVPPWNQPTSLGAPVQPPAPDLWSQPAQVSPPNAWVQPPSMGNPFQTNIFPSTLATQPLSMLSPLSSASPPPQLPPRTAPQKEPSKKESDAFTALDPLGDKEIKDVKEMFKDFQLTKPPAVPARRAEQQQQQVPPKPVPWQSAVSPSKTAEGPFENPFKRDPFATSSQNSAPVQQSQPLVLFGDPFGNPFA</sequence>
<dbReference type="FunFam" id="2.30.29.30:FF:000035">
    <property type="entry name" value="Disabled homolog 2 isoform 1"/>
    <property type="match status" value="1"/>
</dbReference>
<reference evidence="8" key="1">
    <citation type="journal article" date="2023" name="DNA Res.">
        <title>Chromosome-level genome assembly of Phrynocephalus forsythii using third-generation DNA sequencing and Hi-C analysis.</title>
        <authorList>
            <person name="Qi Y."/>
            <person name="Zhao W."/>
            <person name="Zhao Y."/>
            <person name="Niu C."/>
            <person name="Cao S."/>
            <person name="Zhang Y."/>
        </authorList>
    </citation>
    <scope>NUCLEOTIDE SEQUENCE</scope>
    <source>
        <tissue evidence="8">Muscle</tissue>
    </source>
</reference>
<accession>A0A9Q0Y0W9</accession>
<dbReference type="GO" id="GO:0030154">
    <property type="term" value="P:cell differentiation"/>
    <property type="evidence" value="ECO:0007669"/>
    <property type="project" value="UniProtKB-KW"/>
</dbReference>
<dbReference type="GO" id="GO:0035615">
    <property type="term" value="F:clathrin adaptor activity"/>
    <property type="evidence" value="ECO:0007669"/>
    <property type="project" value="TreeGrafter"/>
</dbReference>